<dbReference type="PANTHER" id="PTHR11070:SF45">
    <property type="entry name" value="DNA 3'-5' HELICASE"/>
    <property type="match status" value="1"/>
</dbReference>
<accession>A0A6J4JZC3</accession>
<keyword evidence="3 5" id="KW-0347">Helicase</keyword>
<evidence type="ECO:0000256" key="2">
    <source>
        <dbReference type="ARBA" id="ARBA00022801"/>
    </source>
</evidence>
<dbReference type="PANTHER" id="PTHR11070">
    <property type="entry name" value="UVRD / RECB / PCRA DNA HELICASE FAMILY MEMBER"/>
    <property type="match status" value="1"/>
</dbReference>
<gene>
    <name evidence="8" type="ORF">AVDCRST_MAG54-4459</name>
</gene>
<dbReference type="InterPro" id="IPR014016">
    <property type="entry name" value="UvrD-like_ATP-bd"/>
</dbReference>
<evidence type="ECO:0000256" key="4">
    <source>
        <dbReference type="ARBA" id="ARBA00022840"/>
    </source>
</evidence>
<sequence>MPRRTVPLEKARVTASSTSAADTARGEPPDSTADTADPVAVEQPYVTMLYGKLDDRRAETAALLARVLRDETTGTPQAVSERDAAAQMYSEQLATLSAVENGLCFGRLDLDPDRPPPPPADDRRGAGDEVEGLEQDVLYVGRLGLLDEDHDYEPLLVDWRAPAARPYYTATAASPDGVRRRRHIRSRSRRVTAVDDEVLDLSEAARLGAATQRTGLTGEAVLLAALSAGRTGRMGDIVATIQGEQDRVIRSSANGVVVVEGGPGTGKTAVALHRAAYLLYTHRRQLAKRGVLVVGPNPTFLRYIEQVLPSLGETSVLLSTVGELYPGLSARRAEPAEAAALKGDAEMTRVLSAAVRDRQELPRRPIELVVDGEPVVLDRDLVAQARTRARRTRRPHNDAKRTFVREVVDQLARREVDRVGRDALDPDGRSSLLDRGDLADVRAGLRADPDLRAVLDDLWPTLTPPQLLADLWTTPHRLRAATRGWSDADRRLLARDAPPASLADGGWWSPADAVLLDEVAELLGEDDTAAREAEERKREADEAYAAGVLEILAMEEDWDPELLRPTDVIDASVLADRTREVSHASAAERAADDRTWTFGHVIVDEAQELSPMAWRVLMRRCPSRSMTLVGDVAQTGARAGASSWGQVLSPYVASRWRREVLTVNYRTPAEIEAVAADVLAAIDPTAATPTSVRESGVAPRAVAADEDGLAAAAASCAREAREAVLDAEGAGRVAVLAPGDRVPSIADALGVAAGPGGDAAVDAAVDLESEVVVCEVAEAKGLEFDAVVLVDPDGVVDGSPRGLNDLYVALTRATRSLVVVHPGALPAVLGRLDHAGSGVSSDVS</sequence>
<dbReference type="GO" id="GO:0005829">
    <property type="term" value="C:cytosol"/>
    <property type="evidence" value="ECO:0007669"/>
    <property type="project" value="TreeGrafter"/>
</dbReference>
<dbReference type="SUPFAM" id="SSF52540">
    <property type="entry name" value="P-loop containing nucleoside triphosphate hydrolases"/>
    <property type="match status" value="1"/>
</dbReference>
<dbReference type="GO" id="GO:0003677">
    <property type="term" value="F:DNA binding"/>
    <property type="evidence" value="ECO:0007669"/>
    <property type="project" value="InterPro"/>
</dbReference>
<evidence type="ECO:0000256" key="5">
    <source>
        <dbReference type="PROSITE-ProRule" id="PRU00560"/>
    </source>
</evidence>
<dbReference type="Pfam" id="PF13538">
    <property type="entry name" value="UvrD_C_2"/>
    <property type="match status" value="1"/>
</dbReference>
<dbReference type="InterPro" id="IPR000212">
    <property type="entry name" value="DNA_helicase_UvrD/REP"/>
</dbReference>
<evidence type="ECO:0000256" key="6">
    <source>
        <dbReference type="SAM" id="MobiDB-lite"/>
    </source>
</evidence>
<dbReference type="InterPro" id="IPR027417">
    <property type="entry name" value="P-loop_NTPase"/>
</dbReference>
<feature type="compositionally biased region" description="Basic and acidic residues" evidence="6">
    <location>
        <begin position="108"/>
        <end position="127"/>
    </location>
</feature>
<dbReference type="GO" id="GO:0043138">
    <property type="term" value="F:3'-5' DNA helicase activity"/>
    <property type="evidence" value="ECO:0007669"/>
    <property type="project" value="TreeGrafter"/>
</dbReference>
<evidence type="ECO:0000259" key="7">
    <source>
        <dbReference type="PROSITE" id="PS51198"/>
    </source>
</evidence>
<protein>
    <recommendedName>
        <fullName evidence="7">UvrD-like helicase ATP-binding domain-containing protein</fullName>
    </recommendedName>
</protein>
<dbReference type="EMBL" id="CADCTH010000560">
    <property type="protein sequence ID" value="CAA9291270.1"/>
    <property type="molecule type" value="Genomic_DNA"/>
</dbReference>
<dbReference type="GO" id="GO:0000725">
    <property type="term" value="P:recombinational repair"/>
    <property type="evidence" value="ECO:0007669"/>
    <property type="project" value="TreeGrafter"/>
</dbReference>
<dbReference type="InterPro" id="IPR027785">
    <property type="entry name" value="UvrD-like_helicase_C"/>
</dbReference>
<keyword evidence="4 5" id="KW-0067">ATP-binding</keyword>
<dbReference type="GO" id="GO:0016787">
    <property type="term" value="F:hydrolase activity"/>
    <property type="evidence" value="ECO:0007669"/>
    <property type="project" value="UniProtKB-UniRule"/>
</dbReference>
<feature type="region of interest" description="Disordered" evidence="6">
    <location>
        <begin position="1"/>
        <end position="39"/>
    </location>
</feature>
<dbReference type="Gene3D" id="3.40.50.300">
    <property type="entry name" value="P-loop containing nucleotide triphosphate hydrolases"/>
    <property type="match status" value="3"/>
</dbReference>
<evidence type="ECO:0000256" key="3">
    <source>
        <dbReference type="ARBA" id="ARBA00022806"/>
    </source>
</evidence>
<feature type="region of interest" description="Disordered" evidence="6">
    <location>
        <begin position="108"/>
        <end position="131"/>
    </location>
</feature>
<name>A0A6J4JZC3_9PSEU</name>
<feature type="binding site" evidence="5">
    <location>
        <begin position="261"/>
        <end position="268"/>
    </location>
    <ligand>
        <name>ATP</name>
        <dbReference type="ChEBI" id="CHEBI:30616"/>
    </ligand>
</feature>
<organism evidence="8">
    <name type="scientific">uncultured Actinomycetospora sp</name>
    <dbReference type="NCBI Taxonomy" id="1135996"/>
    <lineage>
        <taxon>Bacteria</taxon>
        <taxon>Bacillati</taxon>
        <taxon>Actinomycetota</taxon>
        <taxon>Actinomycetes</taxon>
        <taxon>Pseudonocardiales</taxon>
        <taxon>Pseudonocardiaceae</taxon>
        <taxon>Actinomycetospora</taxon>
        <taxon>environmental samples</taxon>
    </lineage>
</organism>
<reference evidence="8" key="1">
    <citation type="submission" date="2020-02" db="EMBL/GenBank/DDBJ databases">
        <authorList>
            <person name="Meier V. D."/>
        </authorList>
    </citation>
    <scope>NUCLEOTIDE SEQUENCE</scope>
    <source>
        <strain evidence="8">AVDCRST_MAG54</strain>
    </source>
</reference>
<keyword evidence="2 5" id="KW-0378">Hydrolase</keyword>
<dbReference type="AlphaFoldDB" id="A0A6J4JZC3"/>
<dbReference type="GO" id="GO:0005524">
    <property type="term" value="F:ATP binding"/>
    <property type="evidence" value="ECO:0007669"/>
    <property type="project" value="UniProtKB-UniRule"/>
</dbReference>
<feature type="domain" description="UvrD-like helicase ATP-binding" evidence="7">
    <location>
        <begin position="240"/>
        <end position="668"/>
    </location>
</feature>
<evidence type="ECO:0000313" key="8">
    <source>
        <dbReference type="EMBL" id="CAA9291270.1"/>
    </source>
</evidence>
<dbReference type="PROSITE" id="PS51198">
    <property type="entry name" value="UVRD_HELICASE_ATP_BIND"/>
    <property type="match status" value="1"/>
</dbReference>
<evidence type="ECO:0000256" key="1">
    <source>
        <dbReference type="ARBA" id="ARBA00022741"/>
    </source>
</evidence>
<feature type="compositionally biased region" description="Low complexity" evidence="6">
    <location>
        <begin position="14"/>
        <end position="23"/>
    </location>
</feature>
<keyword evidence="1 5" id="KW-0547">Nucleotide-binding</keyword>
<proteinExistence type="predicted"/>
<feature type="compositionally biased region" description="Basic and acidic residues" evidence="6">
    <location>
        <begin position="1"/>
        <end position="12"/>
    </location>
</feature>